<keyword evidence="7 12" id="KW-1133">Transmembrane helix</keyword>
<accession>A0A5J4YNW5</accession>
<dbReference type="AlphaFoldDB" id="A0A5J4YNW5"/>
<comment type="catalytic activity">
    <reaction evidence="12">
        <text>an acyl-CoA + malonyl-CoA + H(+) = a 3-oxoacyl-CoA + CO2 + CoA</text>
        <dbReference type="Rhea" id="RHEA:50252"/>
        <dbReference type="ChEBI" id="CHEBI:15378"/>
        <dbReference type="ChEBI" id="CHEBI:16526"/>
        <dbReference type="ChEBI" id="CHEBI:57287"/>
        <dbReference type="ChEBI" id="CHEBI:57384"/>
        <dbReference type="ChEBI" id="CHEBI:58342"/>
        <dbReference type="ChEBI" id="CHEBI:90726"/>
    </reaction>
    <physiologicalReaction direction="left-to-right" evidence="12">
        <dbReference type="Rhea" id="RHEA:50253"/>
    </physiologicalReaction>
</comment>
<dbReference type="PANTHER" id="PTHR11157">
    <property type="entry name" value="FATTY ACID ACYL TRANSFERASE-RELATED"/>
    <property type="match status" value="1"/>
</dbReference>
<evidence type="ECO:0000313" key="14">
    <source>
        <dbReference type="Proteomes" id="UP000324585"/>
    </source>
</evidence>
<keyword evidence="4 12" id="KW-0808">Transferase</keyword>
<feature type="transmembrane region" description="Helical" evidence="12">
    <location>
        <begin position="238"/>
        <end position="260"/>
    </location>
</feature>
<comment type="subcellular location">
    <subcellularLocation>
        <location evidence="1">Membrane</location>
        <topology evidence="1">Multi-pass membrane protein</topology>
    </subcellularLocation>
</comment>
<evidence type="ECO:0000256" key="9">
    <source>
        <dbReference type="ARBA" id="ARBA00023136"/>
    </source>
</evidence>
<keyword evidence="8 12" id="KW-0443">Lipid metabolism</keyword>
<reference evidence="14" key="1">
    <citation type="journal article" date="2019" name="Nat. Commun.">
        <title>Expansion of phycobilisome linker gene families in mesophilic red algae.</title>
        <authorList>
            <person name="Lee J."/>
            <person name="Kim D."/>
            <person name="Bhattacharya D."/>
            <person name="Yoon H.S."/>
        </authorList>
    </citation>
    <scope>NUCLEOTIDE SEQUENCE [LARGE SCALE GENOMIC DNA]</scope>
    <source>
        <strain evidence="14">CCMP 1328</strain>
    </source>
</reference>
<dbReference type="GO" id="GO:0034626">
    <property type="term" value="P:fatty acid elongation, polyunsaturated fatty acid"/>
    <property type="evidence" value="ECO:0007669"/>
    <property type="project" value="TreeGrafter"/>
</dbReference>
<comment type="catalytic activity">
    <reaction evidence="11">
        <text>a very-long-chain acyl-CoA + malonyl-CoA + H(+) = a very-long-chain 3-oxoacyl-CoA + CO2 + CoA</text>
        <dbReference type="Rhea" id="RHEA:32727"/>
        <dbReference type="ChEBI" id="CHEBI:15378"/>
        <dbReference type="ChEBI" id="CHEBI:16526"/>
        <dbReference type="ChEBI" id="CHEBI:57287"/>
        <dbReference type="ChEBI" id="CHEBI:57384"/>
        <dbReference type="ChEBI" id="CHEBI:90725"/>
        <dbReference type="ChEBI" id="CHEBI:90736"/>
        <dbReference type="EC" id="2.3.1.199"/>
    </reaction>
</comment>
<evidence type="ECO:0000256" key="7">
    <source>
        <dbReference type="ARBA" id="ARBA00022989"/>
    </source>
</evidence>
<dbReference type="Proteomes" id="UP000324585">
    <property type="component" value="Unassembled WGS sequence"/>
</dbReference>
<protein>
    <recommendedName>
        <fullName evidence="12">Elongation of fatty acids protein</fullName>
        <ecNumber evidence="12">2.3.1.-</ecNumber>
    </recommendedName>
</protein>
<evidence type="ECO:0000256" key="8">
    <source>
        <dbReference type="ARBA" id="ARBA00023098"/>
    </source>
</evidence>
<dbReference type="GO" id="GO:0042761">
    <property type="term" value="P:very long-chain fatty acid biosynthetic process"/>
    <property type="evidence" value="ECO:0007669"/>
    <property type="project" value="TreeGrafter"/>
</dbReference>
<keyword evidence="14" id="KW-1185">Reference proteome</keyword>
<keyword evidence="6 12" id="KW-0276">Fatty acid metabolism</keyword>
<keyword evidence="5 12" id="KW-0812">Transmembrane</keyword>
<keyword evidence="3 12" id="KW-0444">Lipid biosynthesis</keyword>
<evidence type="ECO:0000256" key="4">
    <source>
        <dbReference type="ARBA" id="ARBA00022679"/>
    </source>
</evidence>
<evidence type="ECO:0000256" key="1">
    <source>
        <dbReference type="ARBA" id="ARBA00004141"/>
    </source>
</evidence>
<feature type="transmembrane region" description="Helical" evidence="12">
    <location>
        <begin position="60"/>
        <end position="80"/>
    </location>
</feature>
<evidence type="ECO:0000256" key="5">
    <source>
        <dbReference type="ARBA" id="ARBA00022692"/>
    </source>
</evidence>
<evidence type="ECO:0000256" key="11">
    <source>
        <dbReference type="ARBA" id="ARBA00047375"/>
    </source>
</evidence>
<feature type="transmembrane region" description="Helical" evidence="12">
    <location>
        <begin position="272"/>
        <end position="290"/>
    </location>
</feature>
<dbReference type="GO" id="GO:0005789">
    <property type="term" value="C:endoplasmic reticulum membrane"/>
    <property type="evidence" value="ECO:0007669"/>
    <property type="project" value="TreeGrafter"/>
</dbReference>
<organism evidence="13 14">
    <name type="scientific">Porphyridium purpureum</name>
    <name type="common">Red alga</name>
    <name type="synonym">Porphyridium cruentum</name>
    <dbReference type="NCBI Taxonomy" id="35688"/>
    <lineage>
        <taxon>Eukaryota</taxon>
        <taxon>Rhodophyta</taxon>
        <taxon>Bangiophyceae</taxon>
        <taxon>Porphyridiales</taxon>
        <taxon>Porphyridiaceae</taxon>
        <taxon>Porphyridium</taxon>
    </lineage>
</organism>
<dbReference type="PANTHER" id="PTHR11157:SF134">
    <property type="entry name" value="ELONGATION OF FATTY ACIDS PROTEIN 1-RELATED"/>
    <property type="match status" value="1"/>
</dbReference>
<feature type="transmembrane region" description="Helical" evidence="12">
    <location>
        <begin position="199"/>
        <end position="217"/>
    </location>
</feature>
<dbReference type="InterPro" id="IPR002076">
    <property type="entry name" value="ELO_fam"/>
</dbReference>
<name>A0A5J4YNW5_PORPP</name>
<evidence type="ECO:0000313" key="13">
    <source>
        <dbReference type="EMBL" id="KAA8493119.1"/>
    </source>
</evidence>
<keyword evidence="10 12" id="KW-0275">Fatty acid biosynthesis</keyword>
<comment type="similarity">
    <text evidence="2 12">Belongs to the ELO family.</text>
</comment>
<evidence type="ECO:0000256" key="2">
    <source>
        <dbReference type="ARBA" id="ARBA00007263"/>
    </source>
</evidence>
<dbReference type="Pfam" id="PF01151">
    <property type="entry name" value="ELO"/>
    <property type="match status" value="1"/>
</dbReference>
<gene>
    <name evidence="13" type="ORF">FVE85_8564</name>
</gene>
<evidence type="ECO:0000256" key="6">
    <source>
        <dbReference type="ARBA" id="ARBA00022832"/>
    </source>
</evidence>
<dbReference type="EC" id="2.3.1.-" evidence="12"/>
<evidence type="ECO:0000256" key="10">
    <source>
        <dbReference type="ARBA" id="ARBA00023160"/>
    </source>
</evidence>
<feature type="transmembrane region" description="Helical" evidence="12">
    <location>
        <begin position="92"/>
        <end position="119"/>
    </location>
</feature>
<dbReference type="OrthoDB" id="434092at2759"/>
<evidence type="ECO:0000256" key="3">
    <source>
        <dbReference type="ARBA" id="ARBA00022516"/>
    </source>
</evidence>
<proteinExistence type="inferred from homology"/>
<evidence type="ECO:0000256" key="12">
    <source>
        <dbReference type="RuleBase" id="RU361115"/>
    </source>
</evidence>
<dbReference type="GO" id="GO:0034625">
    <property type="term" value="P:fatty acid elongation, monounsaturated fatty acid"/>
    <property type="evidence" value="ECO:0007669"/>
    <property type="project" value="TreeGrafter"/>
</dbReference>
<dbReference type="EMBL" id="VRMN01000007">
    <property type="protein sequence ID" value="KAA8493119.1"/>
    <property type="molecule type" value="Genomic_DNA"/>
</dbReference>
<dbReference type="GO" id="GO:0019367">
    <property type="term" value="P:fatty acid elongation, saturated fatty acid"/>
    <property type="evidence" value="ECO:0007669"/>
    <property type="project" value="TreeGrafter"/>
</dbReference>
<keyword evidence="9 12" id="KW-0472">Membrane</keyword>
<dbReference type="GO" id="GO:0009922">
    <property type="term" value="F:fatty acid elongase activity"/>
    <property type="evidence" value="ECO:0007669"/>
    <property type="project" value="UniProtKB-EC"/>
</dbReference>
<dbReference type="GO" id="GO:0030148">
    <property type="term" value="P:sphingolipid biosynthetic process"/>
    <property type="evidence" value="ECO:0007669"/>
    <property type="project" value="TreeGrafter"/>
</dbReference>
<sequence length="303" mass="34977">MDGISAGVRPHVDAAAEMLRPHLDAASALLQPHVRAASDLVRPHMDALMQWRFVPDVTPYSGWLEPWLAVAVYFVVIRGLQAWRKGKKPLKFPAILFLHNILLSIGSALLFAALAYVLFEKAFMDGYSLHNMICSEQMHDDGRLHMIYYINYFFKYYELLDTVFLVLQSKEVLFLHSYHHAATLILTWSQQREHSTVQWVPILLNLFVHILMYYYYAMTTIKKGAKIWWKKYLTSIQISQFVIDVIACAYAYTIFIVKGFNYEACYGTQTGAITGILILGSYLLLFIQFYQNTYKKSSPKKSD</sequence>
<dbReference type="OMA" id="CRFPMGW"/>
<comment type="caution">
    <text evidence="13">The sequence shown here is derived from an EMBL/GenBank/DDBJ whole genome shotgun (WGS) entry which is preliminary data.</text>
</comment>